<dbReference type="EMBL" id="JAPDHW010000002">
    <property type="protein sequence ID" value="MCW3167705.1"/>
    <property type="molecule type" value="Genomic_DNA"/>
</dbReference>
<evidence type="ECO:0000313" key="1">
    <source>
        <dbReference type="EMBL" id="MCW3167705.1"/>
    </source>
</evidence>
<evidence type="ECO:0000313" key="2">
    <source>
        <dbReference type="Proteomes" id="UP001163731"/>
    </source>
</evidence>
<gene>
    <name evidence="1" type="ORF">OMO38_04105</name>
</gene>
<protein>
    <recommendedName>
        <fullName evidence="3">Beta-lactamase-inhibitor-like PepSY-like domain-containing protein</fullName>
    </recommendedName>
</protein>
<evidence type="ECO:0008006" key="3">
    <source>
        <dbReference type="Google" id="ProtNLM"/>
    </source>
</evidence>
<dbReference type="RefSeq" id="WP_264748949.1">
    <property type="nucleotide sequence ID" value="NZ_JAPDHW010000002.1"/>
</dbReference>
<name>A0ABT3HVI1_9FLAO</name>
<organism evidence="1 2">
    <name type="scientific">Chryseobacterium kimseyorum</name>
    <dbReference type="NCBI Taxonomy" id="2984028"/>
    <lineage>
        <taxon>Bacteria</taxon>
        <taxon>Pseudomonadati</taxon>
        <taxon>Bacteroidota</taxon>
        <taxon>Flavobacteriia</taxon>
        <taxon>Flavobacteriales</taxon>
        <taxon>Weeksellaceae</taxon>
        <taxon>Chryseobacterium group</taxon>
        <taxon>Chryseobacterium</taxon>
    </lineage>
</organism>
<reference evidence="1" key="1">
    <citation type="submission" date="2022-10" db="EMBL/GenBank/DDBJ databases">
        <title>Chryseobacterium babae sp. nov. isolated from the gut of the beetle Oryctes rhinoceros, and Chryseobacterium kimseyorum sp. nov., isolated from a stick insect rearing cage.</title>
        <authorList>
            <person name="Shelomi M."/>
            <person name="Han C.-J."/>
            <person name="Chen W.-M."/>
            <person name="Chen H.-K."/>
            <person name="Liaw S.-J."/>
            <person name="Muhle E."/>
            <person name="Clermont D."/>
        </authorList>
    </citation>
    <scope>NUCLEOTIDE SEQUENCE</scope>
    <source>
        <strain evidence="1">09-1422</strain>
    </source>
</reference>
<dbReference type="Proteomes" id="UP001163731">
    <property type="component" value="Unassembled WGS sequence"/>
</dbReference>
<comment type="caution">
    <text evidence="1">The sequence shown here is derived from an EMBL/GenBank/DDBJ whole genome shotgun (WGS) entry which is preliminary data.</text>
</comment>
<proteinExistence type="predicted"/>
<keyword evidence="2" id="KW-1185">Reference proteome</keyword>
<sequence>MKLIKLFSLSIVFVLLNCQKKNDKSSVITENLIKSKTDSSVKPNNNTELKEITLPKSQAFTKDFLEIEDAEINGHQIVLSLAEFDRLYPTKDSLKTDVWECGSPFEWLDENWMIKTYGRKNSQSGTFERFDGKISSVYTHSAEFNSNKHIVLFNSADAAKNNFEIKSHHILLNQNTTIEEFQKLFPQLKKEITDQKNVFRYRISVGKDRDDAFLFYFKDGKLEEFVLWWLLC</sequence>
<accession>A0ABT3HVI1</accession>